<name>A0A1R4H8Z3_9GAMM</name>
<dbReference type="AlphaFoldDB" id="A0A1R4H8Z3"/>
<dbReference type="InterPro" id="IPR009778">
    <property type="entry name" value="ROF"/>
</dbReference>
<proteinExistence type="predicted"/>
<evidence type="ECO:0000313" key="1">
    <source>
        <dbReference type="EMBL" id="SJM92666.1"/>
    </source>
</evidence>
<sequence>MSPCNISCDLHDYIEIACLYGYQVKLTLKNQQSIEGKAVDIITADKREYLLIDNGEHQRIELTELAKMQVLTPNAQFTEMIF</sequence>
<dbReference type="Proteomes" id="UP000195442">
    <property type="component" value="Unassembled WGS sequence"/>
</dbReference>
<dbReference type="OrthoDB" id="5344363at2"/>
<dbReference type="RefSeq" id="WP_087147067.1">
    <property type="nucleotide sequence ID" value="NZ_FUKJ01000204.1"/>
</dbReference>
<reference evidence="2" key="1">
    <citation type="submission" date="2017-02" db="EMBL/GenBank/DDBJ databases">
        <authorList>
            <person name="Daims H."/>
        </authorList>
    </citation>
    <scope>NUCLEOTIDE SEQUENCE [LARGE SCALE GENOMIC DNA]</scope>
</reference>
<protein>
    <submittedName>
        <fullName evidence="1">Modulator of Rho-dependent transcription termination</fullName>
    </submittedName>
</protein>
<dbReference type="SUPFAM" id="SSF101744">
    <property type="entry name" value="Rof/RNase P subunit-like"/>
    <property type="match status" value="1"/>
</dbReference>
<gene>
    <name evidence="1" type="ORF">CRENPOLYSF2_2820003</name>
</gene>
<evidence type="ECO:0000313" key="2">
    <source>
        <dbReference type="Proteomes" id="UP000195442"/>
    </source>
</evidence>
<dbReference type="EMBL" id="FUKJ01000204">
    <property type="protein sequence ID" value="SJM92666.1"/>
    <property type="molecule type" value="Genomic_DNA"/>
</dbReference>
<dbReference type="Pfam" id="PF07073">
    <property type="entry name" value="ROF"/>
    <property type="match status" value="1"/>
</dbReference>
<dbReference type="InterPro" id="IPR023534">
    <property type="entry name" value="Rof/RNase_P-like"/>
</dbReference>
<keyword evidence="2" id="KW-1185">Reference proteome</keyword>
<accession>A0A1R4H8Z3</accession>
<dbReference type="Gene3D" id="2.30.30.400">
    <property type="entry name" value="Rof-like"/>
    <property type="match status" value="1"/>
</dbReference>
<organism evidence="1 2">
    <name type="scientific">Crenothrix polyspora</name>
    <dbReference type="NCBI Taxonomy" id="360316"/>
    <lineage>
        <taxon>Bacteria</taxon>
        <taxon>Pseudomonadati</taxon>
        <taxon>Pseudomonadota</taxon>
        <taxon>Gammaproteobacteria</taxon>
        <taxon>Methylococcales</taxon>
        <taxon>Crenotrichaceae</taxon>
        <taxon>Crenothrix</taxon>
    </lineage>
</organism>
<dbReference type="InterPro" id="IPR038626">
    <property type="entry name" value="Rof-like_sf"/>
</dbReference>